<dbReference type="Proteomes" id="UP000677457">
    <property type="component" value="Unassembled WGS sequence"/>
</dbReference>
<keyword evidence="4" id="KW-1185">Reference proteome</keyword>
<name>A0A542XMQ0_SALAC</name>
<dbReference type="RefSeq" id="WP_142116359.1">
    <property type="nucleotide sequence ID" value="NZ_BOQM01000030.1"/>
</dbReference>
<comment type="caution">
    <text evidence="2">The sequence shown here is derived from an EMBL/GenBank/DDBJ whole genome shotgun (WGS) entry which is preliminary data.</text>
</comment>
<dbReference type="GeneID" id="93771324"/>
<evidence type="ECO:0000313" key="4">
    <source>
        <dbReference type="Proteomes" id="UP000677457"/>
    </source>
</evidence>
<dbReference type="InterPro" id="IPR025680">
    <property type="entry name" value="DddI"/>
</dbReference>
<dbReference type="EMBL" id="BOQM01000030">
    <property type="protein sequence ID" value="GIM87128.1"/>
    <property type="molecule type" value="Genomic_DNA"/>
</dbReference>
<accession>A0A542XMQ0</accession>
<dbReference type="EMBL" id="VFOL01000001">
    <property type="protein sequence ID" value="TQL36933.1"/>
    <property type="molecule type" value="Genomic_DNA"/>
</dbReference>
<organism evidence="2 3">
    <name type="scientific">Salinispora arenicola</name>
    <dbReference type="NCBI Taxonomy" id="168697"/>
    <lineage>
        <taxon>Bacteria</taxon>
        <taxon>Bacillati</taxon>
        <taxon>Actinomycetota</taxon>
        <taxon>Actinomycetes</taxon>
        <taxon>Micromonosporales</taxon>
        <taxon>Micromonosporaceae</taxon>
        <taxon>Salinispora</taxon>
    </lineage>
</organism>
<gene>
    <name evidence="2" type="ORF">FB564_2070</name>
    <name evidence="1" type="ORF">Sar04_38640</name>
</gene>
<protein>
    <submittedName>
        <fullName evidence="2">Immunity protein Imm1 of predicted polymorphic toxin system</fullName>
    </submittedName>
</protein>
<evidence type="ECO:0000313" key="2">
    <source>
        <dbReference type="EMBL" id="TQL36933.1"/>
    </source>
</evidence>
<evidence type="ECO:0000313" key="1">
    <source>
        <dbReference type="EMBL" id="GIM87128.1"/>
    </source>
</evidence>
<reference evidence="2 3" key="1">
    <citation type="submission" date="2019-06" db="EMBL/GenBank/DDBJ databases">
        <title>Sequencing the genomes of 1000 actinobacteria strains.</title>
        <authorList>
            <person name="Klenk H.-P."/>
        </authorList>
    </citation>
    <scope>NUCLEOTIDE SEQUENCE [LARGE SCALE GENOMIC DNA]</scope>
    <source>
        <strain evidence="2 3">DSM 44819</strain>
    </source>
</reference>
<dbReference type="AlphaFoldDB" id="A0A542XMQ0"/>
<dbReference type="Pfam" id="PF14430">
    <property type="entry name" value="Imm1"/>
    <property type="match status" value="1"/>
</dbReference>
<evidence type="ECO:0000313" key="3">
    <source>
        <dbReference type="Proteomes" id="UP000315983"/>
    </source>
</evidence>
<proteinExistence type="predicted"/>
<dbReference type="Proteomes" id="UP000315983">
    <property type="component" value="Unassembled WGS sequence"/>
</dbReference>
<sequence>MSYVVTWGRGNRRPGSTVAEVDTALNDAAASGVPQVVGIYPPQHLAGDASPWDAPLPPALQIGVGHPDRSFVLWLGPEGGIGIEAGVPPWPDGTPDIAFDYGGDAVFAGPDRARVTPDTARQAAREFVRTGQRPTCVQWTSEQ</sequence>
<reference evidence="1 4" key="2">
    <citation type="submission" date="2021-03" db="EMBL/GenBank/DDBJ databases">
        <title>Whole genome shotgun sequence of Salinispora arenicola NBRC 105043.</title>
        <authorList>
            <person name="Komaki H."/>
            <person name="Tamura T."/>
        </authorList>
    </citation>
    <scope>NUCLEOTIDE SEQUENCE [LARGE SCALE GENOMIC DNA]</scope>
    <source>
        <strain evidence="1 4">NBRC 105043</strain>
    </source>
</reference>